<dbReference type="Proteomes" id="UP000606974">
    <property type="component" value="Unassembled WGS sequence"/>
</dbReference>
<organism evidence="1 2">
    <name type="scientific">Endocarpon pusillum</name>
    <dbReference type="NCBI Taxonomy" id="364733"/>
    <lineage>
        <taxon>Eukaryota</taxon>
        <taxon>Fungi</taxon>
        <taxon>Dikarya</taxon>
        <taxon>Ascomycota</taxon>
        <taxon>Pezizomycotina</taxon>
        <taxon>Eurotiomycetes</taxon>
        <taxon>Chaetothyriomycetidae</taxon>
        <taxon>Verrucariales</taxon>
        <taxon>Verrucariaceae</taxon>
        <taxon>Endocarpon</taxon>
    </lineage>
</organism>
<proteinExistence type="predicted"/>
<sequence>MRVAPCRTRQQLPVYENFDPGFMVINEAAASYQTRRLDGLQGIANASPLLTQTGDSQSCMVP</sequence>
<evidence type="ECO:0000313" key="2">
    <source>
        <dbReference type="Proteomes" id="UP000606974"/>
    </source>
</evidence>
<protein>
    <submittedName>
        <fullName evidence="1">Uncharacterized protein</fullName>
    </submittedName>
</protein>
<reference evidence="1" key="1">
    <citation type="submission" date="2020-02" db="EMBL/GenBank/DDBJ databases">
        <authorList>
            <person name="Palmer J.M."/>
        </authorList>
    </citation>
    <scope>NUCLEOTIDE SEQUENCE</scope>
    <source>
        <strain evidence="1">EPUS1.4</strain>
        <tissue evidence="1">Thallus</tissue>
    </source>
</reference>
<evidence type="ECO:0000313" key="1">
    <source>
        <dbReference type="EMBL" id="KAF7506977.1"/>
    </source>
</evidence>
<keyword evidence="2" id="KW-1185">Reference proteome</keyword>
<gene>
    <name evidence="1" type="ORF">GJ744_011108</name>
</gene>
<comment type="caution">
    <text evidence="1">The sequence shown here is derived from an EMBL/GenBank/DDBJ whole genome shotgun (WGS) entry which is preliminary data.</text>
</comment>
<dbReference type="AlphaFoldDB" id="A0A8H7AH91"/>
<name>A0A8H7AH91_9EURO</name>
<dbReference type="EMBL" id="JAACFV010000077">
    <property type="protein sequence ID" value="KAF7506977.1"/>
    <property type="molecule type" value="Genomic_DNA"/>
</dbReference>
<accession>A0A8H7AH91</accession>